<evidence type="ECO:0000313" key="2">
    <source>
        <dbReference type="EMBL" id="AAM08856.1"/>
    </source>
</evidence>
<feature type="compositionally biased region" description="Low complexity" evidence="1">
    <location>
        <begin position="109"/>
        <end position="118"/>
    </location>
</feature>
<feature type="region of interest" description="Disordered" evidence="1">
    <location>
        <begin position="39"/>
        <end position="62"/>
    </location>
</feature>
<proteinExistence type="predicted"/>
<reference evidence="3" key="1">
    <citation type="journal article" date="2005" name="Nature">
        <title>The map-based sequence of the rice genome.</title>
        <authorList>
            <consortium name="International rice genome sequencing project (IRGSP)"/>
            <person name="Matsumoto T."/>
            <person name="Wu J."/>
            <person name="Kanamori H."/>
            <person name="Katayose Y."/>
            <person name="Fujisawa M."/>
            <person name="Namiki N."/>
            <person name="Mizuno H."/>
            <person name="Yamamoto K."/>
            <person name="Antonio B.A."/>
            <person name="Baba T."/>
            <person name="Sakata K."/>
            <person name="Nagamura Y."/>
            <person name="Aoki H."/>
            <person name="Arikawa K."/>
            <person name="Arita K."/>
            <person name="Bito T."/>
            <person name="Chiden Y."/>
            <person name="Fujitsuka N."/>
            <person name="Fukunaka R."/>
            <person name="Hamada M."/>
            <person name="Harada C."/>
            <person name="Hayashi A."/>
            <person name="Hijishita S."/>
            <person name="Honda M."/>
            <person name="Hosokawa S."/>
            <person name="Ichikawa Y."/>
            <person name="Idonuma A."/>
            <person name="Iijima M."/>
            <person name="Ikeda M."/>
            <person name="Ikeno M."/>
            <person name="Ito K."/>
            <person name="Ito S."/>
            <person name="Ito T."/>
            <person name="Ito Y."/>
            <person name="Ito Y."/>
            <person name="Iwabuchi A."/>
            <person name="Kamiya K."/>
            <person name="Karasawa W."/>
            <person name="Kurita K."/>
            <person name="Katagiri S."/>
            <person name="Kikuta A."/>
            <person name="Kobayashi H."/>
            <person name="Kobayashi N."/>
            <person name="Machita K."/>
            <person name="Maehara T."/>
            <person name="Masukawa M."/>
            <person name="Mizubayashi T."/>
            <person name="Mukai Y."/>
            <person name="Nagasaki H."/>
            <person name="Nagata Y."/>
            <person name="Naito S."/>
            <person name="Nakashima M."/>
            <person name="Nakama Y."/>
            <person name="Nakamichi Y."/>
            <person name="Nakamura M."/>
            <person name="Meguro A."/>
            <person name="Negishi M."/>
            <person name="Ohta I."/>
            <person name="Ohta T."/>
            <person name="Okamoto M."/>
            <person name="Ono N."/>
            <person name="Saji S."/>
            <person name="Sakaguchi M."/>
            <person name="Sakai K."/>
            <person name="Shibata M."/>
            <person name="Shimokawa T."/>
            <person name="Song J."/>
            <person name="Takazaki Y."/>
            <person name="Terasawa K."/>
            <person name="Tsugane M."/>
            <person name="Tsuji K."/>
            <person name="Ueda S."/>
            <person name="Waki K."/>
            <person name="Yamagata H."/>
            <person name="Yamamoto M."/>
            <person name="Yamamoto S."/>
            <person name="Yamane H."/>
            <person name="Yoshiki S."/>
            <person name="Yoshihara R."/>
            <person name="Yukawa K."/>
            <person name="Zhong H."/>
            <person name="Yano M."/>
            <person name="Yuan Q."/>
            <person name="Ouyang S."/>
            <person name="Liu J."/>
            <person name="Jones K.M."/>
            <person name="Gansberger K."/>
            <person name="Moffat K."/>
            <person name="Hill J."/>
            <person name="Bera J."/>
            <person name="Fadrosh D."/>
            <person name="Jin S."/>
            <person name="Johri S."/>
            <person name="Kim M."/>
            <person name="Overton L."/>
            <person name="Reardon M."/>
            <person name="Tsitrin T."/>
            <person name="Vuong H."/>
            <person name="Weaver B."/>
            <person name="Ciecko A."/>
            <person name="Tallon L."/>
            <person name="Jackson J."/>
            <person name="Pai G."/>
            <person name="Aken S.V."/>
            <person name="Utterback T."/>
            <person name="Reidmuller S."/>
            <person name="Feldblyum T."/>
            <person name="Hsiao J."/>
            <person name="Zismann V."/>
            <person name="Iobst S."/>
            <person name="de Vazeille A.R."/>
            <person name="Buell C.R."/>
            <person name="Ying K."/>
            <person name="Li Y."/>
            <person name="Lu T."/>
            <person name="Huang Y."/>
            <person name="Zhao Q."/>
            <person name="Feng Q."/>
            <person name="Zhang L."/>
            <person name="Zhu J."/>
            <person name="Weng Q."/>
            <person name="Mu J."/>
            <person name="Lu Y."/>
            <person name="Fan D."/>
            <person name="Liu Y."/>
            <person name="Guan J."/>
            <person name="Zhang Y."/>
            <person name="Yu S."/>
            <person name="Liu X."/>
            <person name="Zhang Y."/>
            <person name="Hong G."/>
            <person name="Han B."/>
            <person name="Choisne N."/>
            <person name="Demange N."/>
            <person name="Orjeda G."/>
            <person name="Samain S."/>
            <person name="Cattolico L."/>
            <person name="Pelletier E."/>
            <person name="Couloux A."/>
            <person name="Segurens B."/>
            <person name="Wincker P."/>
            <person name="D'Hont A."/>
            <person name="Scarpelli C."/>
            <person name="Weissenbach J."/>
            <person name="Salanoubat M."/>
            <person name="Quetier F."/>
            <person name="Yu Y."/>
            <person name="Kim H.R."/>
            <person name="Rambo T."/>
            <person name="Currie J."/>
            <person name="Collura K."/>
            <person name="Luo M."/>
            <person name="Yang T."/>
            <person name="Ammiraju J.S.S."/>
            <person name="Engler F."/>
            <person name="Soderlund C."/>
            <person name="Wing R.A."/>
            <person name="Palmer L.E."/>
            <person name="de la Bastide M."/>
            <person name="Spiegel L."/>
            <person name="Nascimento L."/>
            <person name="Zutavern T."/>
            <person name="O'Shaughnessy A."/>
            <person name="Dike S."/>
            <person name="Dedhia N."/>
            <person name="Preston R."/>
            <person name="Balija V."/>
            <person name="McCombie W.R."/>
            <person name="Chow T."/>
            <person name="Chen H."/>
            <person name="Chung M."/>
            <person name="Chen C."/>
            <person name="Shaw J."/>
            <person name="Wu H."/>
            <person name="Hsiao K."/>
            <person name="Chao Y."/>
            <person name="Chu M."/>
            <person name="Cheng C."/>
            <person name="Hour A."/>
            <person name="Lee P."/>
            <person name="Lin S."/>
            <person name="Lin Y."/>
            <person name="Liou J."/>
            <person name="Liu S."/>
            <person name="Hsing Y."/>
            <person name="Raghuvanshi S."/>
            <person name="Mohanty A."/>
            <person name="Bharti A.K."/>
            <person name="Gaur A."/>
            <person name="Gupta V."/>
            <person name="Kumar D."/>
            <person name="Ravi V."/>
            <person name="Vij S."/>
            <person name="Kapur A."/>
            <person name="Khurana P."/>
            <person name="Khurana P."/>
            <person name="Khurana J.P."/>
            <person name="Tyagi A.K."/>
            <person name="Gaikwad K."/>
            <person name="Singh A."/>
            <person name="Dalal V."/>
            <person name="Srivastava S."/>
            <person name="Dixit A."/>
            <person name="Pal A.K."/>
            <person name="Ghazi I.A."/>
            <person name="Yadav M."/>
            <person name="Pandit A."/>
            <person name="Bhargava A."/>
            <person name="Sureshbabu K."/>
            <person name="Batra K."/>
            <person name="Sharma T.R."/>
            <person name="Mohapatra T."/>
            <person name="Singh N.K."/>
            <person name="Messing J."/>
            <person name="Nelson A.B."/>
            <person name="Fuks G."/>
            <person name="Kavchok S."/>
            <person name="Keizer G."/>
            <person name="Linton E."/>
            <person name="Llaca V."/>
            <person name="Song R."/>
            <person name="Tanyolac B."/>
            <person name="Young S."/>
            <person name="Ho-Il K."/>
            <person name="Hahn J.H."/>
            <person name="Sangsakoo G."/>
            <person name="Vanavichit A."/>
            <person name="de Mattos Luiz.A.T."/>
            <person name="Zimmer P.D."/>
            <person name="Malone G."/>
            <person name="Dellagostin O."/>
            <person name="de Oliveira A.C."/>
            <person name="Bevan M."/>
            <person name="Bancroft I."/>
            <person name="Minx P."/>
            <person name="Cordum H."/>
            <person name="Wilson R."/>
            <person name="Cheng Z."/>
            <person name="Jin W."/>
            <person name="Jiang J."/>
            <person name="Leong S.A."/>
            <person name="Iwama H."/>
            <person name="Gojobori T."/>
            <person name="Itoh T."/>
            <person name="Niimura Y."/>
            <person name="Fujii Y."/>
            <person name="Habara T."/>
            <person name="Sakai H."/>
            <person name="Sato Y."/>
            <person name="Wilson G."/>
            <person name="Kumar K."/>
            <person name="McCouch S."/>
            <person name="Juretic N."/>
            <person name="Hoen D."/>
            <person name="Wright S."/>
            <person name="Bruskiewich R."/>
            <person name="Bureau T."/>
            <person name="Miyao A."/>
            <person name="Hirochika H."/>
            <person name="Nishikawa T."/>
            <person name="Kadowaki K."/>
            <person name="Sugiura M."/>
            <person name="Burr B."/>
            <person name="Sasaki T."/>
        </authorList>
    </citation>
    <scope>NUCLEOTIDE SEQUENCE [LARGE SCALE GENOMIC DNA]</scope>
    <source>
        <strain evidence="3">cv. Nipponbare</strain>
    </source>
</reference>
<name>Q8S5G2_ORYSJ</name>
<sequence>MEKEEEETYRANSTCEVEGGRPEVVPAAISGGCKRIEGRRSAAVTPRGEVRTRGGRRGRRCPGGCEREEIVKRWREWGTGGRARGGGKKRRARSSGGNAARGSERRGAAETAATRGSEVAAGLGEWRGRVGMAEGGGRRKQRQPWLSSISSSPAANAGSNGDEVKR</sequence>
<dbReference type="AlphaFoldDB" id="Q8S5G2"/>
<dbReference type="EMBL" id="AC113339">
    <property type="protein sequence ID" value="AAM08856.1"/>
    <property type="molecule type" value="Genomic_DNA"/>
</dbReference>
<accession>Q8S5G2</accession>
<protein>
    <submittedName>
        <fullName evidence="2">Uncharacterized protein</fullName>
    </submittedName>
</protein>
<feature type="region of interest" description="Disordered" evidence="1">
    <location>
        <begin position="76"/>
        <end position="166"/>
    </location>
</feature>
<gene>
    <name evidence="2" type="primary">OSJNBb0047B19.2</name>
</gene>
<evidence type="ECO:0000256" key="1">
    <source>
        <dbReference type="SAM" id="MobiDB-lite"/>
    </source>
</evidence>
<reference evidence="3" key="2">
    <citation type="journal article" date="2008" name="Nucleic Acids Res.">
        <title>The rice annotation project database (RAP-DB): 2008 update.</title>
        <authorList>
            <consortium name="The rice annotation project (RAP)"/>
        </authorList>
    </citation>
    <scope>GENOME REANNOTATION</scope>
    <source>
        <strain evidence="3">cv. Nipponbare</strain>
    </source>
</reference>
<organism evidence="2 3">
    <name type="scientific">Oryza sativa subsp. japonica</name>
    <name type="common">Rice</name>
    <dbReference type="NCBI Taxonomy" id="39947"/>
    <lineage>
        <taxon>Eukaryota</taxon>
        <taxon>Viridiplantae</taxon>
        <taxon>Streptophyta</taxon>
        <taxon>Embryophyta</taxon>
        <taxon>Tracheophyta</taxon>
        <taxon>Spermatophyta</taxon>
        <taxon>Magnoliopsida</taxon>
        <taxon>Liliopsida</taxon>
        <taxon>Poales</taxon>
        <taxon>Poaceae</taxon>
        <taxon>BOP clade</taxon>
        <taxon>Oryzoideae</taxon>
        <taxon>Oryzeae</taxon>
        <taxon>Oryzinae</taxon>
        <taxon>Oryza</taxon>
        <taxon>Oryza sativa</taxon>
    </lineage>
</organism>
<dbReference type="Proteomes" id="UP000000763">
    <property type="component" value="Chromosome 10"/>
</dbReference>
<feature type="compositionally biased region" description="Low complexity" evidence="1">
    <location>
        <begin position="147"/>
        <end position="166"/>
    </location>
</feature>
<evidence type="ECO:0000313" key="3">
    <source>
        <dbReference type="Proteomes" id="UP000000763"/>
    </source>
</evidence>